<sequence length="465" mass="52292">MEGEPSFRRSNPNSVTEVDQFNGVLGNLMKKLKEKAASSDDSRFKYAADNATDVNLNFQTIYGLVQCTPDLSMQDCNHCLDDAISEIPSCCNNKIGGKVVKPSCHSKPTNLKEIEEEEKYDDDDDDDNDIEIVESLQFNFDTISVATSNFSEPNKLGHGGFGVVYQGKLSDGQAIALKRLSRDSGQGDIEFKNEVLLLVKLQHRNLVRLLGFCLEGRERLLVYEFVPNKSLDYFIFDPIKKAQLNWERRYKIIGGISRGLLYLHEDSRLRIIHRDLKTSNILLDENMNAKISDFGMARLLLVDQTQVNTDKVVGTYGYMAPEYVMFGQFSVKSDVFSFGVLVLEIISGQKISHILHGQSLEDLLSFAWRNWREGTITNIIDPSLNNGSQNEIMRCIHIGLLCVQENLVNRPTMGNIALMLSSYSISLPIPLEPASFLGGKTRSFPVSDMRFGEDNSRAKRSNEST</sequence>
<organism evidence="1 2">
    <name type="scientific">Trifolium pratense</name>
    <name type="common">Red clover</name>
    <dbReference type="NCBI Taxonomy" id="57577"/>
    <lineage>
        <taxon>Eukaryota</taxon>
        <taxon>Viridiplantae</taxon>
        <taxon>Streptophyta</taxon>
        <taxon>Embryophyta</taxon>
        <taxon>Tracheophyta</taxon>
        <taxon>Spermatophyta</taxon>
        <taxon>Magnoliopsida</taxon>
        <taxon>eudicotyledons</taxon>
        <taxon>Gunneridae</taxon>
        <taxon>Pentapetalae</taxon>
        <taxon>rosids</taxon>
        <taxon>fabids</taxon>
        <taxon>Fabales</taxon>
        <taxon>Fabaceae</taxon>
        <taxon>Papilionoideae</taxon>
        <taxon>50 kb inversion clade</taxon>
        <taxon>NPAAA clade</taxon>
        <taxon>Hologalegina</taxon>
        <taxon>IRL clade</taxon>
        <taxon>Trifolieae</taxon>
        <taxon>Trifolium</taxon>
    </lineage>
</organism>
<name>A0ACB0IEC8_TRIPR</name>
<dbReference type="Proteomes" id="UP001177021">
    <property type="component" value="Unassembled WGS sequence"/>
</dbReference>
<evidence type="ECO:0000313" key="2">
    <source>
        <dbReference type="Proteomes" id="UP001177021"/>
    </source>
</evidence>
<evidence type="ECO:0000313" key="1">
    <source>
        <dbReference type="EMBL" id="CAJ2630354.1"/>
    </source>
</evidence>
<proteinExistence type="predicted"/>
<comment type="caution">
    <text evidence="1">The sequence shown here is derived from an EMBL/GenBank/DDBJ whole genome shotgun (WGS) entry which is preliminary data.</text>
</comment>
<dbReference type="EMBL" id="CASHSV030000001">
    <property type="protein sequence ID" value="CAJ2630354.1"/>
    <property type="molecule type" value="Genomic_DNA"/>
</dbReference>
<protein>
    <submittedName>
        <fullName evidence="1">Uncharacterized protein</fullName>
    </submittedName>
</protein>
<keyword evidence="2" id="KW-1185">Reference proteome</keyword>
<reference evidence="1" key="1">
    <citation type="submission" date="2023-10" db="EMBL/GenBank/DDBJ databases">
        <authorList>
            <person name="Rodriguez Cubillos JULIANA M."/>
            <person name="De Vega J."/>
        </authorList>
    </citation>
    <scope>NUCLEOTIDE SEQUENCE</scope>
</reference>
<accession>A0ACB0IEC8</accession>
<gene>
    <name evidence="1" type="ORF">MILVUS5_LOCUS2149</name>
</gene>